<comment type="caution">
    <text evidence="2">The sequence shown here is derived from an EMBL/GenBank/DDBJ whole genome shotgun (WGS) entry which is preliminary data.</text>
</comment>
<dbReference type="EMBL" id="LBRM01000011">
    <property type="protein sequence ID" value="KKP97891.1"/>
    <property type="molecule type" value="Genomic_DNA"/>
</dbReference>
<dbReference type="Proteomes" id="UP000034606">
    <property type="component" value="Unassembled WGS sequence"/>
</dbReference>
<proteinExistence type="predicted"/>
<sequence length="205" mass="22792">MKKVLFFLVFWGVVDFTFAQGPNMFNSREEAEKAFSEGKFEYYVPKYFSNHGVNPVDWKQTFGIALTKPAIVEIETIDGIKFVIQPIGIILRWKKLNEKMVPYARDDCGNKIYSVYYLSPIPLRLVSQVPGPPGAKGDKGDKGDLGPQGFPGINVEESSFLPWWGWALIGAGIAILVDYTFFHDTSPVYIPPTVSPPGIDTGGAH</sequence>
<gene>
    <name evidence="2" type="ORF">US05_C0011G0088</name>
</gene>
<evidence type="ECO:0000313" key="2">
    <source>
        <dbReference type="EMBL" id="KKP97891.1"/>
    </source>
</evidence>
<keyword evidence="1" id="KW-0732">Signal</keyword>
<feature type="chain" id="PRO_5002531789" evidence="1">
    <location>
        <begin position="20"/>
        <end position="205"/>
    </location>
</feature>
<reference evidence="2 3" key="1">
    <citation type="journal article" date="2015" name="Nature">
        <title>rRNA introns, odd ribosomes, and small enigmatic genomes across a large radiation of phyla.</title>
        <authorList>
            <person name="Brown C.T."/>
            <person name="Hug L.A."/>
            <person name="Thomas B.C."/>
            <person name="Sharon I."/>
            <person name="Castelle C.J."/>
            <person name="Singh A."/>
            <person name="Wilkins M.J."/>
            <person name="Williams K.H."/>
            <person name="Banfield J.F."/>
        </authorList>
    </citation>
    <scope>NUCLEOTIDE SEQUENCE [LARGE SCALE GENOMIC DNA]</scope>
</reference>
<feature type="signal peptide" evidence="1">
    <location>
        <begin position="1"/>
        <end position="19"/>
    </location>
</feature>
<evidence type="ECO:0000313" key="3">
    <source>
        <dbReference type="Proteomes" id="UP000034606"/>
    </source>
</evidence>
<dbReference type="AlphaFoldDB" id="A0A0G0E9S8"/>
<accession>A0A0G0E9S8</accession>
<protein>
    <submittedName>
        <fullName evidence="2">Uncharacterized protein</fullName>
    </submittedName>
</protein>
<name>A0A0G0E9S8_9BACT</name>
<organism evidence="2 3">
    <name type="scientific">Candidatus Nomurabacteria bacterium GW2011_GWA1_36_15</name>
    <dbReference type="NCBI Taxonomy" id="1618728"/>
    <lineage>
        <taxon>Bacteria</taxon>
        <taxon>Candidatus Nomuraibacteriota</taxon>
    </lineage>
</organism>
<evidence type="ECO:0000256" key="1">
    <source>
        <dbReference type="SAM" id="SignalP"/>
    </source>
</evidence>